<dbReference type="GO" id="GO:0016740">
    <property type="term" value="F:transferase activity"/>
    <property type="evidence" value="ECO:0007669"/>
    <property type="project" value="UniProtKB-KW"/>
</dbReference>
<evidence type="ECO:0000313" key="2">
    <source>
        <dbReference type="Proteomes" id="UP000198960"/>
    </source>
</evidence>
<dbReference type="InterPro" id="IPR044855">
    <property type="entry name" value="CoA-Trfase_III_dom3_sf"/>
</dbReference>
<accession>A0A1H8PZM1</accession>
<dbReference type="PANTHER" id="PTHR48228">
    <property type="entry name" value="SUCCINYL-COA--D-CITRAMALATE COA-TRANSFERASE"/>
    <property type="match status" value="1"/>
</dbReference>
<organism evidence="1 2">
    <name type="scientific">Trujillonella endophytica</name>
    <dbReference type="NCBI Taxonomy" id="673521"/>
    <lineage>
        <taxon>Bacteria</taxon>
        <taxon>Bacillati</taxon>
        <taxon>Actinomycetota</taxon>
        <taxon>Actinomycetes</taxon>
        <taxon>Geodermatophilales</taxon>
        <taxon>Geodermatophilaceae</taxon>
        <taxon>Trujillonella</taxon>
    </lineage>
</organism>
<dbReference type="InterPro" id="IPR050509">
    <property type="entry name" value="CoA-transferase_III"/>
</dbReference>
<dbReference type="PANTHER" id="PTHR48228:SF4">
    <property type="entry name" value="BLR3030 PROTEIN"/>
    <property type="match status" value="1"/>
</dbReference>
<dbReference type="InterPro" id="IPR023606">
    <property type="entry name" value="CoA-Trfase_III_dom_1_sf"/>
</dbReference>
<dbReference type="InterPro" id="IPR003673">
    <property type="entry name" value="CoA-Trfase_fam_III"/>
</dbReference>
<reference evidence="2" key="1">
    <citation type="submission" date="2016-10" db="EMBL/GenBank/DDBJ databases">
        <authorList>
            <person name="Varghese N."/>
            <person name="Submissions S."/>
        </authorList>
    </citation>
    <scope>NUCLEOTIDE SEQUENCE [LARGE SCALE GENOMIC DNA]</scope>
    <source>
        <strain evidence="2">DSM 45413</strain>
    </source>
</reference>
<sequence>MNEPPGDTLFVDPLFDEAWAALGGGPHAPVTVQGSTGLAGPLAAEELALAAVAAQLLAAREWRGAGSIDDRAPVELDARHVGLAVRSERFVRRGDRPVGPGFAPMSRFWRTADGWVRLHANYPHHRAAVLSVLGEDDPDATAAALAAVELEEAVVAAGGAAAAVRTEAEWAGSPPGRAVAGLPLLGLDRIGEAPARDAARPRVLALTRVIAGPVAARTLAAHGADVLRLESPRLPEDPGTLADTGSGQRTAVLDLATHSGRATAEELLAAADVVLLGYRPGALEALGLDPAELAVRHPHLVVVRLSAWGTDGPWGRRRGFDSLVQAATGIATACGGPGAPGALPAQVLDHATGHLAAAAALRALARRRAEGGTWSAELALARTAARLLAAGRRPDRPGDEPDPAPYLVDLPADGGPLTVVGPPGCPPWTHAALPAEPAWLAGP</sequence>
<dbReference type="OrthoDB" id="9058532at2"/>
<proteinExistence type="predicted"/>
<keyword evidence="2" id="KW-1185">Reference proteome</keyword>
<dbReference type="RefSeq" id="WP_091939669.1">
    <property type="nucleotide sequence ID" value="NZ_FOEE01000001.1"/>
</dbReference>
<keyword evidence="1" id="KW-0808">Transferase</keyword>
<dbReference type="Proteomes" id="UP000198960">
    <property type="component" value="Unassembled WGS sequence"/>
</dbReference>
<dbReference type="SUPFAM" id="SSF89796">
    <property type="entry name" value="CoA-transferase family III (CaiB/BaiF)"/>
    <property type="match status" value="2"/>
</dbReference>
<protein>
    <submittedName>
        <fullName evidence="1">CoA-transferase family III</fullName>
    </submittedName>
</protein>
<gene>
    <name evidence="1" type="ORF">SAMN05660991_00474</name>
</gene>
<dbReference type="Gene3D" id="3.40.50.10540">
    <property type="entry name" value="Crotonobetainyl-coa:carnitine coa-transferase, domain 1"/>
    <property type="match status" value="2"/>
</dbReference>
<dbReference type="AlphaFoldDB" id="A0A1H8PZM1"/>
<name>A0A1H8PZM1_9ACTN</name>
<dbReference type="Gene3D" id="3.30.1540.10">
    <property type="entry name" value="formyl-coa transferase, domain 3"/>
    <property type="match status" value="1"/>
</dbReference>
<evidence type="ECO:0000313" key="1">
    <source>
        <dbReference type="EMBL" id="SEO47256.1"/>
    </source>
</evidence>
<dbReference type="EMBL" id="FOEE01000001">
    <property type="protein sequence ID" value="SEO47256.1"/>
    <property type="molecule type" value="Genomic_DNA"/>
</dbReference>
<dbReference type="STRING" id="673521.SAMN05660991_00474"/>
<dbReference type="Pfam" id="PF02515">
    <property type="entry name" value="CoA_transf_3"/>
    <property type="match status" value="1"/>
</dbReference>